<comment type="caution">
    <text evidence="5">The sequence shown here is derived from an EMBL/GenBank/DDBJ whole genome shotgun (WGS) entry which is preliminary data.</text>
</comment>
<dbReference type="InterPro" id="IPR013149">
    <property type="entry name" value="ADH-like_C"/>
</dbReference>
<dbReference type="Pfam" id="PF08240">
    <property type="entry name" value="ADH_N"/>
    <property type="match status" value="1"/>
</dbReference>
<dbReference type="PANTHER" id="PTHR43189:SF1">
    <property type="entry name" value="ZINC-TYPE ALCOHOL DEHYDROGENASE-LIKE PROTEIN C1198.01"/>
    <property type="match status" value="1"/>
</dbReference>
<evidence type="ECO:0000259" key="3">
    <source>
        <dbReference type="Pfam" id="PF00107"/>
    </source>
</evidence>
<proteinExistence type="inferred from homology"/>
<organism evidence="5 6">
    <name type="scientific">Nocardioides perillae</name>
    <dbReference type="NCBI Taxonomy" id="1119534"/>
    <lineage>
        <taxon>Bacteria</taxon>
        <taxon>Bacillati</taxon>
        <taxon>Actinomycetota</taxon>
        <taxon>Actinomycetes</taxon>
        <taxon>Propionibacteriales</taxon>
        <taxon>Nocardioidaceae</taxon>
        <taxon>Nocardioides</taxon>
    </lineage>
</organism>
<dbReference type="PANTHER" id="PTHR43189">
    <property type="entry name" value="ZINC-TYPE ALCOHOL DEHYDROGENASE-LIKE PROTEIN C1198.01-RELATED"/>
    <property type="match status" value="1"/>
</dbReference>
<evidence type="ECO:0000313" key="6">
    <source>
        <dbReference type="Proteomes" id="UP000544110"/>
    </source>
</evidence>
<dbReference type="Pfam" id="PF00107">
    <property type="entry name" value="ADH_zinc_N"/>
    <property type="match status" value="1"/>
</dbReference>
<feature type="domain" description="Alcohol dehydrogenase-like C-terminal" evidence="3">
    <location>
        <begin position="177"/>
        <end position="220"/>
    </location>
</feature>
<keyword evidence="6" id="KW-1185">Reference proteome</keyword>
<dbReference type="RefSeq" id="WP_179516643.1">
    <property type="nucleotide sequence ID" value="NZ_JACCAC010000001.1"/>
</dbReference>
<name>A0A7Y9UJ69_9ACTN</name>
<evidence type="ECO:0000256" key="2">
    <source>
        <dbReference type="RuleBase" id="RU361277"/>
    </source>
</evidence>
<dbReference type="GO" id="GO:0008270">
    <property type="term" value="F:zinc ion binding"/>
    <property type="evidence" value="ECO:0007669"/>
    <property type="project" value="InterPro"/>
</dbReference>
<dbReference type="PROSITE" id="PS00059">
    <property type="entry name" value="ADH_ZINC"/>
    <property type="match status" value="1"/>
</dbReference>
<dbReference type="Gene3D" id="3.40.50.720">
    <property type="entry name" value="NAD(P)-binding Rossmann-like Domain"/>
    <property type="match status" value="2"/>
</dbReference>
<evidence type="ECO:0000259" key="4">
    <source>
        <dbReference type="Pfam" id="PF08240"/>
    </source>
</evidence>
<dbReference type="InterPro" id="IPR013154">
    <property type="entry name" value="ADH-like_N"/>
</dbReference>
<dbReference type="GO" id="GO:0016491">
    <property type="term" value="F:oxidoreductase activity"/>
    <property type="evidence" value="ECO:0007669"/>
    <property type="project" value="UniProtKB-KW"/>
</dbReference>
<dbReference type="AlphaFoldDB" id="A0A7Y9UJ69"/>
<dbReference type="InterPro" id="IPR036291">
    <property type="entry name" value="NAD(P)-bd_dom_sf"/>
</dbReference>
<dbReference type="InterPro" id="IPR011032">
    <property type="entry name" value="GroES-like_sf"/>
</dbReference>
<accession>A0A7Y9UJ69</accession>
<keyword evidence="2" id="KW-0862">Zinc</keyword>
<gene>
    <name evidence="5" type="ORF">BJ989_000212</name>
</gene>
<protein>
    <submittedName>
        <fullName evidence="5">Threonine dehydrogenase-like Zn-dependent dehydrogenase</fullName>
    </submittedName>
</protein>
<dbReference type="SUPFAM" id="SSF51735">
    <property type="entry name" value="NAD(P)-binding Rossmann-fold domains"/>
    <property type="match status" value="1"/>
</dbReference>
<dbReference type="InterPro" id="IPR002328">
    <property type="entry name" value="ADH_Zn_CS"/>
</dbReference>
<dbReference type="Proteomes" id="UP000544110">
    <property type="component" value="Unassembled WGS sequence"/>
</dbReference>
<sequence>MRAVVCAHGALEVADLPDPRPGRGQLVLDVRRCGICGSDLHAKDHGDALDEVMVELGYHDSVRPDRPTVLGHELCGEVVERGRGAGRGPRVGDLVVSFPLVRAGGRGGDVHLVGLSPQAPGGYAEQVVVEAAMSLVVPNGLPAEVAVLTEPLAVAHHAVRRSEVAARDVAVVLGCGPVGLAVVSLLKARGVRAVVASDPSPGRRALATRCGADLVVDPTAGSPWDVAAEGQRWVRSAPQLLELAVSAMEGLRRLPGWVPLYRAAEALGAAEVRRPVVFECVGVPGMLEHVLSAAPVQSRVVVVGVCMGEDTLRPTMAVNKELDLRFVLGYTPLELRDSLHLLAEGRVDLSPLVTGTVGLAGVAAAFEALRDPEAHAKVLVDPASDARLP</sequence>
<dbReference type="SUPFAM" id="SSF50129">
    <property type="entry name" value="GroES-like"/>
    <property type="match status" value="1"/>
</dbReference>
<evidence type="ECO:0000313" key="5">
    <source>
        <dbReference type="EMBL" id="NYG53908.1"/>
    </source>
</evidence>
<evidence type="ECO:0000256" key="1">
    <source>
        <dbReference type="ARBA" id="ARBA00023002"/>
    </source>
</evidence>
<dbReference type="Gene3D" id="3.90.180.10">
    <property type="entry name" value="Medium-chain alcohol dehydrogenases, catalytic domain"/>
    <property type="match status" value="2"/>
</dbReference>
<reference evidence="5 6" key="1">
    <citation type="submission" date="2020-07" db="EMBL/GenBank/DDBJ databases">
        <title>Sequencing the genomes of 1000 actinobacteria strains.</title>
        <authorList>
            <person name="Klenk H.-P."/>
        </authorList>
    </citation>
    <scope>NUCLEOTIDE SEQUENCE [LARGE SCALE GENOMIC DNA]</scope>
    <source>
        <strain evidence="5 6">DSM 24552</strain>
    </source>
</reference>
<keyword evidence="1" id="KW-0560">Oxidoreductase</keyword>
<dbReference type="EMBL" id="JACCAC010000001">
    <property type="protein sequence ID" value="NYG53908.1"/>
    <property type="molecule type" value="Genomic_DNA"/>
</dbReference>
<feature type="domain" description="Alcohol dehydrogenase-like N-terminal" evidence="4">
    <location>
        <begin position="23"/>
        <end position="138"/>
    </location>
</feature>
<comment type="similarity">
    <text evidence="2">Belongs to the zinc-containing alcohol dehydrogenase family.</text>
</comment>
<keyword evidence="2" id="KW-0479">Metal-binding</keyword>
<comment type="cofactor">
    <cofactor evidence="2">
        <name>Zn(2+)</name>
        <dbReference type="ChEBI" id="CHEBI:29105"/>
    </cofactor>
</comment>